<keyword evidence="2" id="KW-0238">DNA-binding</keyword>
<dbReference type="PROSITE" id="PS50043">
    <property type="entry name" value="HTH_LUXR_2"/>
    <property type="match status" value="1"/>
</dbReference>
<protein>
    <submittedName>
        <fullName evidence="5">Oxygen regulatory protein NreC</fullName>
    </submittedName>
</protein>
<dbReference type="InterPro" id="IPR000792">
    <property type="entry name" value="Tscrpt_reg_LuxR_C"/>
</dbReference>
<accession>A0A5J4RM86</accession>
<dbReference type="AlphaFoldDB" id="A0A5J4RM86"/>
<name>A0A5J4RM86_9ZZZZ</name>
<sequence length="247" mass="28048">MKDNEAIHIAVAETSVILRTGLTNVLKRLPNLRIHPVELASPDSLNDCLNTSPLTILIINPNFGDYFDIAKFRIANAEKGIRVIAFVNSFIDPSLLNKYDSFISIFDDLETITFKINSLQNIKPIEKSDEDNTESLSLREKEIVICIVKGMTNKEIAEKLFLSIHTVITHRRNISRKLQIHSTAGLTIYAIVNKLIELKNIIIKYCPQKANKNLLNAALFDIYNCEEGLESHCKIEICTYKNNSRFL</sequence>
<evidence type="ECO:0000313" key="5">
    <source>
        <dbReference type="EMBL" id="KAA6334684.1"/>
    </source>
</evidence>
<reference evidence="5" key="1">
    <citation type="submission" date="2019-03" db="EMBL/GenBank/DDBJ databases">
        <title>Single cell metagenomics reveals metabolic interactions within the superorganism composed of flagellate Streblomastix strix and complex community of Bacteroidetes bacteria on its surface.</title>
        <authorList>
            <person name="Treitli S.C."/>
            <person name="Kolisko M."/>
            <person name="Husnik F."/>
            <person name="Keeling P."/>
            <person name="Hampl V."/>
        </authorList>
    </citation>
    <scope>NUCLEOTIDE SEQUENCE</scope>
    <source>
        <strain evidence="5">STM</strain>
    </source>
</reference>
<dbReference type="EMBL" id="SNRY01000971">
    <property type="protein sequence ID" value="KAA6334684.1"/>
    <property type="molecule type" value="Genomic_DNA"/>
</dbReference>
<gene>
    <name evidence="5" type="ORF">EZS27_017022</name>
</gene>
<dbReference type="CDD" id="cd06170">
    <property type="entry name" value="LuxR_C_like"/>
    <property type="match status" value="1"/>
</dbReference>
<proteinExistence type="predicted"/>
<feature type="domain" description="HTH luxR-type" evidence="4">
    <location>
        <begin position="129"/>
        <end position="194"/>
    </location>
</feature>
<organism evidence="5">
    <name type="scientific">termite gut metagenome</name>
    <dbReference type="NCBI Taxonomy" id="433724"/>
    <lineage>
        <taxon>unclassified sequences</taxon>
        <taxon>metagenomes</taxon>
        <taxon>organismal metagenomes</taxon>
    </lineage>
</organism>
<dbReference type="SMART" id="SM00421">
    <property type="entry name" value="HTH_LUXR"/>
    <property type="match status" value="1"/>
</dbReference>
<evidence type="ECO:0000256" key="1">
    <source>
        <dbReference type="ARBA" id="ARBA00023015"/>
    </source>
</evidence>
<dbReference type="PANTHER" id="PTHR44688">
    <property type="entry name" value="DNA-BINDING TRANSCRIPTIONAL ACTIVATOR DEVR_DOSR"/>
    <property type="match status" value="1"/>
</dbReference>
<dbReference type="GO" id="GO:0003677">
    <property type="term" value="F:DNA binding"/>
    <property type="evidence" value="ECO:0007669"/>
    <property type="project" value="UniProtKB-KW"/>
</dbReference>
<dbReference type="PRINTS" id="PR00038">
    <property type="entry name" value="HTHLUXR"/>
</dbReference>
<dbReference type="Pfam" id="PF00196">
    <property type="entry name" value="GerE"/>
    <property type="match status" value="1"/>
</dbReference>
<dbReference type="GO" id="GO:0006355">
    <property type="term" value="P:regulation of DNA-templated transcription"/>
    <property type="evidence" value="ECO:0007669"/>
    <property type="project" value="InterPro"/>
</dbReference>
<dbReference type="Gene3D" id="1.10.10.10">
    <property type="entry name" value="Winged helix-like DNA-binding domain superfamily/Winged helix DNA-binding domain"/>
    <property type="match status" value="1"/>
</dbReference>
<dbReference type="SUPFAM" id="SSF46894">
    <property type="entry name" value="C-terminal effector domain of the bipartite response regulators"/>
    <property type="match status" value="1"/>
</dbReference>
<keyword evidence="3" id="KW-0804">Transcription</keyword>
<comment type="caution">
    <text evidence="5">The sequence shown here is derived from an EMBL/GenBank/DDBJ whole genome shotgun (WGS) entry which is preliminary data.</text>
</comment>
<evidence type="ECO:0000259" key="4">
    <source>
        <dbReference type="PROSITE" id="PS50043"/>
    </source>
</evidence>
<evidence type="ECO:0000256" key="3">
    <source>
        <dbReference type="ARBA" id="ARBA00023163"/>
    </source>
</evidence>
<dbReference type="InterPro" id="IPR016032">
    <property type="entry name" value="Sig_transdc_resp-reg_C-effctor"/>
</dbReference>
<dbReference type="PROSITE" id="PS00622">
    <property type="entry name" value="HTH_LUXR_1"/>
    <property type="match status" value="1"/>
</dbReference>
<dbReference type="InterPro" id="IPR036388">
    <property type="entry name" value="WH-like_DNA-bd_sf"/>
</dbReference>
<keyword evidence="1" id="KW-0805">Transcription regulation</keyword>
<dbReference type="PANTHER" id="PTHR44688:SF16">
    <property type="entry name" value="DNA-BINDING TRANSCRIPTIONAL ACTIVATOR DEVR_DOSR"/>
    <property type="match status" value="1"/>
</dbReference>
<evidence type="ECO:0000256" key="2">
    <source>
        <dbReference type="ARBA" id="ARBA00023125"/>
    </source>
</evidence>